<dbReference type="Pfam" id="PF04095">
    <property type="entry name" value="NAPRTase"/>
    <property type="match status" value="1"/>
</dbReference>
<evidence type="ECO:0000256" key="6">
    <source>
        <dbReference type="ARBA" id="ARBA00022642"/>
    </source>
</evidence>
<dbReference type="Gene3D" id="3.20.140.10">
    <property type="entry name" value="nicotinate phosphoribosyltransferase"/>
    <property type="match status" value="1"/>
</dbReference>
<keyword evidence="11" id="KW-0808">Transferase</keyword>
<dbReference type="RefSeq" id="WP_380716084.1">
    <property type="nucleotide sequence ID" value="NZ_JBHSGI010000002.1"/>
</dbReference>
<dbReference type="InterPro" id="IPR036068">
    <property type="entry name" value="Nicotinate_pribotase-like_C"/>
</dbReference>
<comment type="catalytic activity">
    <reaction evidence="7 8">
        <text>5-phospho-alpha-D-ribose 1-diphosphate + nicotinate + ATP + H2O = nicotinate beta-D-ribonucleotide + ADP + phosphate + diphosphate</text>
        <dbReference type="Rhea" id="RHEA:36163"/>
        <dbReference type="ChEBI" id="CHEBI:15377"/>
        <dbReference type="ChEBI" id="CHEBI:30616"/>
        <dbReference type="ChEBI" id="CHEBI:32544"/>
        <dbReference type="ChEBI" id="CHEBI:33019"/>
        <dbReference type="ChEBI" id="CHEBI:43474"/>
        <dbReference type="ChEBI" id="CHEBI:57502"/>
        <dbReference type="ChEBI" id="CHEBI:58017"/>
        <dbReference type="ChEBI" id="CHEBI:456216"/>
        <dbReference type="EC" id="6.3.4.21"/>
    </reaction>
</comment>
<dbReference type="NCBIfam" id="NF003704">
    <property type="entry name" value="PRK05321.1"/>
    <property type="match status" value="1"/>
</dbReference>
<evidence type="ECO:0000256" key="7">
    <source>
        <dbReference type="HAMAP-Rule" id="MF_00570"/>
    </source>
</evidence>
<dbReference type="GO" id="GO:0016757">
    <property type="term" value="F:glycosyltransferase activity"/>
    <property type="evidence" value="ECO:0007669"/>
    <property type="project" value="UniProtKB-KW"/>
</dbReference>
<evidence type="ECO:0000313" key="11">
    <source>
        <dbReference type="EMBL" id="MFC4667850.1"/>
    </source>
</evidence>
<evidence type="ECO:0000313" key="12">
    <source>
        <dbReference type="Proteomes" id="UP001595973"/>
    </source>
</evidence>
<dbReference type="HAMAP" id="MF_00570">
    <property type="entry name" value="NAPRTase"/>
    <property type="match status" value="1"/>
</dbReference>
<accession>A0ABV9KD32</accession>
<dbReference type="SUPFAM" id="SSF51690">
    <property type="entry name" value="Nicotinate/Quinolinate PRTase C-terminal domain-like"/>
    <property type="match status" value="1"/>
</dbReference>
<keyword evidence="5 7" id="KW-0436">Ligase</keyword>
<comment type="caution">
    <text evidence="11">The sequence shown here is derived from an EMBL/GenBank/DDBJ whole genome shotgun (WGS) entry which is preliminary data.</text>
</comment>
<gene>
    <name evidence="7 11" type="primary">pncB</name>
    <name evidence="11" type="ORF">ACFO5X_04735</name>
</gene>
<dbReference type="Proteomes" id="UP001595973">
    <property type="component" value="Unassembled WGS sequence"/>
</dbReference>
<dbReference type="InterPro" id="IPR041525">
    <property type="entry name" value="N/Namide_PRibTrfase"/>
</dbReference>
<dbReference type="PANTHER" id="PTHR11098">
    <property type="entry name" value="NICOTINATE PHOSPHORIBOSYLTRANSFERASE"/>
    <property type="match status" value="1"/>
</dbReference>
<evidence type="ECO:0000256" key="8">
    <source>
        <dbReference type="RuleBase" id="RU003838"/>
    </source>
</evidence>
<dbReference type="InterPro" id="IPR007229">
    <property type="entry name" value="Nic_PRibTrfase-Fam"/>
</dbReference>
<keyword evidence="11" id="KW-0328">Glycosyltransferase</keyword>
<dbReference type="NCBIfam" id="TIGR01514">
    <property type="entry name" value="NAPRTase"/>
    <property type="match status" value="1"/>
</dbReference>
<dbReference type="Pfam" id="PF17767">
    <property type="entry name" value="NAPRTase_N"/>
    <property type="match status" value="1"/>
</dbReference>
<dbReference type="InterPro" id="IPR006406">
    <property type="entry name" value="Nic_PRibTrfase"/>
</dbReference>
<dbReference type="GO" id="GO:0004516">
    <property type="term" value="F:nicotinate phosphoribosyltransferase activity"/>
    <property type="evidence" value="ECO:0007669"/>
    <property type="project" value="UniProtKB-EC"/>
</dbReference>
<feature type="modified residue" description="Phosphohistidine; by autocatalysis" evidence="7">
    <location>
        <position position="239"/>
    </location>
</feature>
<keyword evidence="6 7" id="KW-0662">Pyridine nucleotide biosynthesis</keyword>
<comment type="PTM">
    <text evidence="7 8">Transiently phosphorylated on a His residue during the reaction cycle. Phosphorylation strongly increases the affinity for substrates and increases the rate of nicotinate D-ribonucleotide production. Dephosphorylation regenerates the low-affinity form of the enzyme, leading to product release.</text>
</comment>
<comment type="similarity">
    <text evidence="2 7 8">Belongs to the NAPRTase family.</text>
</comment>
<sequence>MDIAARVYNHKWKIDPIIRSLIDTDFYKLLMCQSVFRNKPDTRVTFSLINRSKHVPLARLIDEGELREQLDHIRSLSLSRGESTWLRGNTFYGKRQMFRPDFMEWFEGLRLPPYFLERKGDQYELTFEGAWPEVMLWEIPALAVLMELRGRAVLNAMGRFELKVLYARAMTRLWEKIERLRTVDNLSIADFGTRRRHSFLWQDWCVQAMIEGLGRKFTGTSNCLIAMRREVEAIGTNAHELPMVYSALAETDAELARAPYEVLSDWHDEHDGNLRIILPDTYGTKGFLENAPDWLTKWTGVRIDSGDPATGADIAIDWWRKRGEDPRTKRVIFSDGLDVDKIVELQAQFAGRVNVSFGWGTLLTNDFRGLAPDDALAPFSLVCKAISANGRPTVKLSDNPEKAMGPPDQIERYKRVFGVGDQQRIAVEV</sequence>
<evidence type="ECO:0000256" key="2">
    <source>
        <dbReference type="ARBA" id="ARBA00010897"/>
    </source>
</evidence>
<evidence type="ECO:0000256" key="5">
    <source>
        <dbReference type="ARBA" id="ARBA00022598"/>
    </source>
</evidence>
<dbReference type="SUPFAM" id="SSF54675">
    <property type="entry name" value="Nicotinate/Quinolinate PRTase N-terminal domain-like"/>
    <property type="match status" value="1"/>
</dbReference>
<reference evidence="12" key="1">
    <citation type="journal article" date="2019" name="Int. J. Syst. Evol. Microbiol.">
        <title>The Global Catalogue of Microorganisms (GCM) 10K type strain sequencing project: providing services to taxonomists for standard genome sequencing and annotation.</title>
        <authorList>
            <consortium name="The Broad Institute Genomics Platform"/>
            <consortium name="The Broad Institute Genome Sequencing Center for Infectious Disease"/>
            <person name="Wu L."/>
            <person name="Ma J."/>
        </authorList>
    </citation>
    <scope>NUCLEOTIDE SEQUENCE [LARGE SCALE GENOMIC DNA]</scope>
    <source>
        <strain evidence="12">CGMCC 4.7283</strain>
    </source>
</reference>
<dbReference type="PANTHER" id="PTHR11098:SF1">
    <property type="entry name" value="NICOTINATE PHOSPHORIBOSYLTRANSFERASE"/>
    <property type="match status" value="1"/>
</dbReference>
<keyword evidence="12" id="KW-1185">Reference proteome</keyword>
<feature type="domain" description="Nicotinate/nicotinamide phosphoribosyltransferase" evidence="9">
    <location>
        <begin position="187"/>
        <end position="420"/>
    </location>
</feature>
<name>A0ABV9KD32_9RHOB</name>
<dbReference type="InterPro" id="IPR040727">
    <property type="entry name" value="NAPRTase_N"/>
</dbReference>
<comment type="pathway">
    <text evidence="1 7 8">Cofactor biosynthesis; NAD(+) biosynthesis; nicotinate D-ribonucleotide from nicotinate: step 1/1.</text>
</comment>
<dbReference type="EMBL" id="JBHSGI010000002">
    <property type="protein sequence ID" value="MFC4667850.1"/>
    <property type="molecule type" value="Genomic_DNA"/>
</dbReference>
<feature type="domain" description="Nicotinate phosphoribosyltransferase N-terminal" evidence="10">
    <location>
        <begin position="22"/>
        <end position="145"/>
    </location>
</feature>
<dbReference type="PIRSF" id="PIRSF000484">
    <property type="entry name" value="NAPRT"/>
    <property type="match status" value="1"/>
</dbReference>
<dbReference type="EC" id="6.3.4.21" evidence="3 7"/>
<keyword evidence="4 7" id="KW-0597">Phosphoprotein</keyword>
<evidence type="ECO:0000259" key="9">
    <source>
        <dbReference type="Pfam" id="PF04095"/>
    </source>
</evidence>
<protein>
    <recommendedName>
        <fullName evidence="3 7">Nicotinate phosphoribosyltransferase</fullName>
        <shortName evidence="7">NAPRTase</shortName>
        <ecNumber evidence="3 7">6.3.4.21</ecNumber>
    </recommendedName>
</protein>
<organism evidence="11 12">
    <name type="scientific">Seohaeicola nanhaiensis</name>
    <dbReference type="NCBI Taxonomy" id="1387282"/>
    <lineage>
        <taxon>Bacteria</taxon>
        <taxon>Pseudomonadati</taxon>
        <taxon>Pseudomonadota</taxon>
        <taxon>Alphaproteobacteria</taxon>
        <taxon>Rhodobacterales</taxon>
        <taxon>Roseobacteraceae</taxon>
        <taxon>Seohaeicola</taxon>
    </lineage>
</organism>
<evidence type="ECO:0000256" key="4">
    <source>
        <dbReference type="ARBA" id="ARBA00022553"/>
    </source>
</evidence>
<proteinExistence type="inferred from homology"/>
<evidence type="ECO:0000259" key="10">
    <source>
        <dbReference type="Pfam" id="PF17767"/>
    </source>
</evidence>
<comment type="function">
    <text evidence="7 8">Catalyzes the synthesis of beta-nicotinate D-ribonucleotide from nicotinate and 5-phospho-D-ribose 1-phosphate at the expense of ATP.</text>
</comment>
<evidence type="ECO:0000256" key="3">
    <source>
        <dbReference type="ARBA" id="ARBA00013236"/>
    </source>
</evidence>
<evidence type="ECO:0000256" key="1">
    <source>
        <dbReference type="ARBA" id="ARBA00004952"/>
    </source>
</evidence>